<organism evidence="2 3">
    <name type="scientific">Pedobacter helvus</name>
    <dbReference type="NCBI Taxonomy" id="2563444"/>
    <lineage>
        <taxon>Bacteria</taxon>
        <taxon>Pseudomonadati</taxon>
        <taxon>Bacteroidota</taxon>
        <taxon>Sphingobacteriia</taxon>
        <taxon>Sphingobacteriales</taxon>
        <taxon>Sphingobacteriaceae</taxon>
        <taxon>Pedobacter</taxon>
    </lineage>
</organism>
<dbReference type="SUPFAM" id="SSF56024">
    <property type="entry name" value="Phospholipase D/nuclease"/>
    <property type="match status" value="1"/>
</dbReference>
<dbReference type="EMBL" id="SRMP02000045">
    <property type="protein sequence ID" value="MFN0293121.1"/>
    <property type="molecule type" value="Genomic_DNA"/>
</dbReference>
<evidence type="ECO:0000313" key="3">
    <source>
        <dbReference type="Proteomes" id="UP001517367"/>
    </source>
</evidence>
<dbReference type="CDD" id="cd09117">
    <property type="entry name" value="PLDc_Bfil_DEXD_like"/>
    <property type="match status" value="1"/>
</dbReference>
<dbReference type="PROSITE" id="PS50035">
    <property type="entry name" value="PLD"/>
    <property type="match status" value="1"/>
</dbReference>
<sequence length="198" mass="22913">MNIKSRSKTVESVVYPDIEASTEYIIVTGFTSLSNLIDLFGSKDFSNNKIVKILIGFEPNIKGRKRYQRLGLDKEIKDYWLKTGLSIMQGGAVMHLIEKINKGLIEFRFRDKLHAKIYVGDHYAILGSSNFSRNGLNTQEEANIRVKNSDENHQERNQYKDIKLIAESYYEESNPYNDKIIDLLKNLISIMCISFRYT</sequence>
<reference evidence="2 3" key="1">
    <citation type="submission" date="2024-12" db="EMBL/GenBank/DDBJ databases">
        <authorList>
            <person name="Hu S."/>
        </authorList>
    </citation>
    <scope>NUCLEOTIDE SEQUENCE [LARGE SCALE GENOMIC DNA]</scope>
    <source>
        <strain evidence="2 3">P-25</strain>
    </source>
</reference>
<dbReference type="RefSeq" id="WP_171046929.1">
    <property type="nucleotide sequence ID" value="NZ_SRMP02000045.1"/>
</dbReference>
<proteinExistence type="predicted"/>
<protein>
    <submittedName>
        <fullName evidence="2">Phospholipase D family protein</fullName>
    </submittedName>
</protein>
<dbReference type="Pfam" id="PF13091">
    <property type="entry name" value="PLDc_2"/>
    <property type="match status" value="1"/>
</dbReference>
<accession>A0ABW9JMH8</accession>
<dbReference type="Gene3D" id="3.30.870.10">
    <property type="entry name" value="Endonuclease Chain A"/>
    <property type="match status" value="1"/>
</dbReference>
<dbReference type="InterPro" id="IPR025202">
    <property type="entry name" value="PLD-like_dom"/>
</dbReference>
<gene>
    <name evidence="2" type="ORF">E5L68_017145</name>
</gene>
<feature type="domain" description="PLD phosphodiesterase" evidence="1">
    <location>
        <begin position="109"/>
        <end position="135"/>
    </location>
</feature>
<keyword evidence="3" id="KW-1185">Reference proteome</keyword>
<comment type="caution">
    <text evidence="2">The sequence shown here is derived from an EMBL/GenBank/DDBJ whole genome shotgun (WGS) entry which is preliminary data.</text>
</comment>
<evidence type="ECO:0000259" key="1">
    <source>
        <dbReference type="PROSITE" id="PS50035"/>
    </source>
</evidence>
<name>A0ABW9JMH8_9SPHI</name>
<evidence type="ECO:0000313" key="2">
    <source>
        <dbReference type="EMBL" id="MFN0293121.1"/>
    </source>
</evidence>
<dbReference type="InterPro" id="IPR001736">
    <property type="entry name" value="PLipase_D/transphosphatidylase"/>
</dbReference>
<dbReference type="Proteomes" id="UP001517367">
    <property type="component" value="Unassembled WGS sequence"/>
</dbReference>